<comment type="caution">
    <text evidence="3">The sequence shown here is derived from an EMBL/GenBank/DDBJ whole genome shotgun (WGS) entry which is preliminary data.</text>
</comment>
<evidence type="ECO:0000259" key="2">
    <source>
        <dbReference type="Pfam" id="PF01370"/>
    </source>
</evidence>
<feature type="domain" description="NAD-dependent epimerase/dehydratase" evidence="2">
    <location>
        <begin position="8"/>
        <end position="235"/>
    </location>
</feature>
<evidence type="ECO:0000313" key="3">
    <source>
        <dbReference type="EMBL" id="PXX59758.1"/>
    </source>
</evidence>
<dbReference type="PANTHER" id="PTHR43000">
    <property type="entry name" value="DTDP-D-GLUCOSE 4,6-DEHYDRATASE-RELATED"/>
    <property type="match status" value="1"/>
</dbReference>
<protein>
    <submittedName>
        <fullName evidence="3">dTDP-6-deoxy-L-talose 4-dehydrogenase [NAD(P)+]</fullName>
    </submittedName>
</protein>
<dbReference type="InterPro" id="IPR001509">
    <property type="entry name" value="Epimerase_deHydtase"/>
</dbReference>
<evidence type="ECO:0000313" key="4">
    <source>
        <dbReference type="Proteomes" id="UP000247569"/>
    </source>
</evidence>
<dbReference type="SUPFAM" id="SSF51735">
    <property type="entry name" value="NAD(P)-binding Rossmann-fold domains"/>
    <property type="match status" value="1"/>
</dbReference>
<keyword evidence="4" id="KW-1185">Reference proteome</keyword>
<dbReference type="Gene3D" id="3.90.25.10">
    <property type="entry name" value="UDP-galactose 4-epimerase, domain 1"/>
    <property type="match status" value="1"/>
</dbReference>
<dbReference type="RefSeq" id="WP_040741506.1">
    <property type="nucleotide sequence ID" value="NZ_QJKF01000011.1"/>
</dbReference>
<reference evidence="3 4" key="1">
    <citation type="submission" date="2018-05" db="EMBL/GenBank/DDBJ databases">
        <title>Genomic Encyclopedia of Type Strains, Phase IV (KMG-IV): sequencing the most valuable type-strain genomes for metagenomic binning, comparative biology and taxonomic classification.</title>
        <authorList>
            <person name="Goeker M."/>
        </authorList>
    </citation>
    <scope>NUCLEOTIDE SEQUENCE [LARGE SCALE GENOMIC DNA]</scope>
    <source>
        <strain evidence="3 4">DSM 44704</strain>
    </source>
</reference>
<dbReference type="EMBL" id="QJKF01000011">
    <property type="protein sequence ID" value="PXX59758.1"/>
    <property type="molecule type" value="Genomic_DNA"/>
</dbReference>
<dbReference type="AlphaFoldDB" id="A0A318K7J0"/>
<evidence type="ECO:0000256" key="1">
    <source>
        <dbReference type="ARBA" id="ARBA00007637"/>
    </source>
</evidence>
<dbReference type="Proteomes" id="UP000247569">
    <property type="component" value="Unassembled WGS sequence"/>
</dbReference>
<dbReference type="Pfam" id="PF01370">
    <property type="entry name" value="Epimerase"/>
    <property type="match status" value="1"/>
</dbReference>
<proteinExistence type="inferred from homology"/>
<accession>A0A318K7J0</accession>
<organism evidence="3 4">
    <name type="scientific">Nocardia tenerifensis</name>
    <dbReference type="NCBI Taxonomy" id="228006"/>
    <lineage>
        <taxon>Bacteria</taxon>
        <taxon>Bacillati</taxon>
        <taxon>Actinomycetota</taxon>
        <taxon>Actinomycetes</taxon>
        <taxon>Mycobacteriales</taxon>
        <taxon>Nocardiaceae</taxon>
        <taxon>Nocardia</taxon>
    </lineage>
</organism>
<dbReference type="InterPro" id="IPR036291">
    <property type="entry name" value="NAD(P)-bd_dom_sf"/>
</dbReference>
<comment type="similarity">
    <text evidence="1">Belongs to the NAD(P)-dependent epimerase/dehydratase family.</text>
</comment>
<dbReference type="OrthoDB" id="4559195at2"/>
<gene>
    <name evidence="3" type="ORF">DFR70_111142</name>
</gene>
<dbReference type="Gene3D" id="3.40.50.720">
    <property type="entry name" value="NAD(P)-binding Rossmann-like Domain"/>
    <property type="match status" value="1"/>
</dbReference>
<name>A0A318K7J0_9NOCA</name>
<sequence>MSDHDTAFVLGGTGFVGPHIVAALCGGGYRAVSVSRAAGSAGTEHISLDLGTEDPRPLSELLRRYRPAVVVNAAGTYWGLDEPRMRRSLIAPAETTLAALAAVPESRSRYVHLGSVLEYGPLPAAGRLDESAPTEPESVYGRVKLAATRVVLAAVADGRTDGIVLRVTNSIGPGMHPGTLIGRVGGLLANHRTGRARVELSPLSAHRDFIDVRDLGAAVLAAARARNPPTVVNIGAGQAVPVRHLVDRLIEISAVPTDVIESATGPTALGADTNWLEVATDTAEQTLGWRATRTVDQALSDYWASLVT</sequence>